<comment type="caution">
    <text evidence="6">The sequence shown here is derived from an EMBL/GenBank/DDBJ whole genome shotgun (WGS) entry which is preliminary data.</text>
</comment>
<sequence>MADKSHTFAEAAASHIENGGEARYLPRIVEYFGDRPLAEVFPFDLRQMAKALYPGRSNATLNRQALAPARAVMIHAYERGWCGPMRLRRFREDTPKRREPASPTWLHAFARQCMIEGKPQLAALVLLMATTGARVTEAINLRWREVDLRRRSILLVKTKTDTNSPRTLTDEMVDRLAALQEGAALDDRVFGYRCRQSVNARIRKACERAGISYKPSHTCGRHSFANNTLELGLDIKTVMHAGGWRSSAVFLGVYARAHPNAGRVVADRLSHYEYRTDI</sequence>
<evidence type="ECO:0000256" key="4">
    <source>
        <dbReference type="ARBA" id="ARBA00023172"/>
    </source>
</evidence>
<dbReference type="InterPro" id="IPR013762">
    <property type="entry name" value="Integrase-like_cat_sf"/>
</dbReference>
<evidence type="ECO:0000256" key="3">
    <source>
        <dbReference type="ARBA" id="ARBA00023125"/>
    </source>
</evidence>
<accession>A0ABQ5ZWX7</accession>
<reference evidence="7" key="1">
    <citation type="journal article" date="2019" name="Int. J. Syst. Evol. Microbiol.">
        <title>The Global Catalogue of Microorganisms (GCM) 10K type strain sequencing project: providing services to taxonomists for standard genome sequencing and annotation.</title>
        <authorList>
            <consortium name="The Broad Institute Genomics Platform"/>
            <consortium name="The Broad Institute Genome Sequencing Center for Infectious Disease"/>
            <person name="Wu L."/>
            <person name="Ma J."/>
        </authorList>
    </citation>
    <scope>NUCLEOTIDE SEQUENCE [LARGE SCALE GENOMIC DNA]</scope>
    <source>
        <strain evidence="7">NBRC 102122</strain>
    </source>
</reference>
<keyword evidence="2" id="KW-0229">DNA integration</keyword>
<dbReference type="Pfam" id="PF00589">
    <property type="entry name" value="Phage_integrase"/>
    <property type="match status" value="1"/>
</dbReference>
<organism evidence="6 7">
    <name type="scientific">Shinella yambaruensis</name>
    <dbReference type="NCBI Taxonomy" id="415996"/>
    <lineage>
        <taxon>Bacteria</taxon>
        <taxon>Pseudomonadati</taxon>
        <taxon>Pseudomonadota</taxon>
        <taxon>Alphaproteobacteria</taxon>
        <taxon>Hyphomicrobiales</taxon>
        <taxon>Rhizobiaceae</taxon>
        <taxon>Shinella</taxon>
    </lineage>
</organism>
<dbReference type="Proteomes" id="UP001156702">
    <property type="component" value="Unassembled WGS sequence"/>
</dbReference>
<evidence type="ECO:0000256" key="1">
    <source>
        <dbReference type="ARBA" id="ARBA00008857"/>
    </source>
</evidence>
<dbReference type="InterPro" id="IPR002104">
    <property type="entry name" value="Integrase_catalytic"/>
</dbReference>
<evidence type="ECO:0000259" key="5">
    <source>
        <dbReference type="PROSITE" id="PS51898"/>
    </source>
</evidence>
<feature type="domain" description="Tyr recombinase" evidence="5">
    <location>
        <begin position="96"/>
        <end position="267"/>
    </location>
</feature>
<name>A0ABQ5ZWX7_9HYPH</name>
<proteinExistence type="inferred from homology"/>
<protein>
    <recommendedName>
        <fullName evidence="5">Tyr recombinase domain-containing protein</fullName>
    </recommendedName>
</protein>
<comment type="similarity">
    <text evidence="1">Belongs to the 'phage' integrase family.</text>
</comment>
<keyword evidence="7" id="KW-1185">Reference proteome</keyword>
<dbReference type="SUPFAM" id="SSF56349">
    <property type="entry name" value="DNA breaking-rejoining enzymes"/>
    <property type="match status" value="1"/>
</dbReference>
<evidence type="ECO:0000313" key="7">
    <source>
        <dbReference type="Proteomes" id="UP001156702"/>
    </source>
</evidence>
<evidence type="ECO:0000313" key="6">
    <source>
        <dbReference type="EMBL" id="GLR55113.1"/>
    </source>
</evidence>
<evidence type="ECO:0000256" key="2">
    <source>
        <dbReference type="ARBA" id="ARBA00022908"/>
    </source>
</evidence>
<dbReference type="InterPro" id="IPR050090">
    <property type="entry name" value="Tyrosine_recombinase_XerCD"/>
</dbReference>
<dbReference type="PANTHER" id="PTHR30349:SF41">
    <property type="entry name" value="INTEGRASE_RECOMBINASE PROTEIN MJ0367-RELATED"/>
    <property type="match status" value="1"/>
</dbReference>
<dbReference type="EMBL" id="BSOP01000069">
    <property type="protein sequence ID" value="GLR55113.1"/>
    <property type="molecule type" value="Genomic_DNA"/>
</dbReference>
<keyword evidence="3" id="KW-0238">DNA-binding</keyword>
<dbReference type="RefSeq" id="WP_245082929.1">
    <property type="nucleotide sequence ID" value="NZ_BSOP01000069.1"/>
</dbReference>
<dbReference type="PROSITE" id="PS51898">
    <property type="entry name" value="TYR_RECOMBINASE"/>
    <property type="match status" value="1"/>
</dbReference>
<dbReference type="InterPro" id="IPR011010">
    <property type="entry name" value="DNA_brk_join_enz"/>
</dbReference>
<keyword evidence="4" id="KW-0233">DNA recombination</keyword>
<gene>
    <name evidence="6" type="ORF">GCM10007923_63340</name>
</gene>
<dbReference type="Gene3D" id="1.10.443.10">
    <property type="entry name" value="Intergrase catalytic core"/>
    <property type="match status" value="1"/>
</dbReference>
<dbReference type="PANTHER" id="PTHR30349">
    <property type="entry name" value="PHAGE INTEGRASE-RELATED"/>
    <property type="match status" value="1"/>
</dbReference>